<proteinExistence type="predicted"/>
<protein>
    <submittedName>
        <fullName evidence="1">Uncharacterized protein</fullName>
    </submittedName>
</protein>
<evidence type="ECO:0000313" key="2">
    <source>
        <dbReference type="Proteomes" id="UP000325779"/>
    </source>
</evidence>
<gene>
    <name evidence="1" type="ORF">PS732_02456</name>
</gene>
<accession>A0ABD7VFC2</accession>
<name>A0ABD7VFC2_PSEFL</name>
<sequence length="111" mass="11773">MLADGSKVAHVQSSNFISEMVDSFNVSGIQTGAGAKISIIVGRDLISVRQETLISDGAGFRSEVLPEDMILSRHIVANLSIPLENAKSLIQALQTAVSQVEAAEAMHARGR</sequence>
<dbReference type="AlphaFoldDB" id="A0ABD7VFC2"/>
<dbReference type="Proteomes" id="UP000325779">
    <property type="component" value="Unassembled WGS sequence"/>
</dbReference>
<evidence type="ECO:0000313" key="1">
    <source>
        <dbReference type="EMBL" id="VVO92998.1"/>
    </source>
</evidence>
<organism evidence="1 2">
    <name type="scientific">Pseudomonas fluorescens</name>
    <dbReference type="NCBI Taxonomy" id="294"/>
    <lineage>
        <taxon>Bacteria</taxon>
        <taxon>Pseudomonadati</taxon>
        <taxon>Pseudomonadota</taxon>
        <taxon>Gammaproteobacteria</taxon>
        <taxon>Pseudomonadales</taxon>
        <taxon>Pseudomonadaceae</taxon>
        <taxon>Pseudomonas</taxon>
    </lineage>
</organism>
<dbReference type="RefSeq" id="WP_150596912.1">
    <property type="nucleotide sequence ID" value="NZ_CABVIJ010000009.1"/>
</dbReference>
<comment type="caution">
    <text evidence="1">The sequence shown here is derived from an EMBL/GenBank/DDBJ whole genome shotgun (WGS) entry which is preliminary data.</text>
</comment>
<reference evidence="1 2" key="1">
    <citation type="submission" date="2019-09" db="EMBL/GenBank/DDBJ databases">
        <authorList>
            <person name="Chandra G."/>
            <person name="Truman W A."/>
        </authorList>
    </citation>
    <scope>NUCLEOTIDE SEQUENCE [LARGE SCALE GENOMIC DNA]</scope>
    <source>
        <strain evidence="1">PS732</strain>
    </source>
</reference>
<dbReference type="EMBL" id="CABVIJ010000009">
    <property type="protein sequence ID" value="VVO92998.1"/>
    <property type="molecule type" value="Genomic_DNA"/>
</dbReference>